<dbReference type="RefSeq" id="WP_069206847.1">
    <property type="nucleotide sequence ID" value="NZ_CP014168.1"/>
</dbReference>
<organism evidence="1 2">
    <name type="scientific">Sphingomonas panacis</name>
    <dbReference type="NCBI Taxonomy" id="1560345"/>
    <lineage>
        <taxon>Bacteria</taxon>
        <taxon>Pseudomonadati</taxon>
        <taxon>Pseudomonadota</taxon>
        <taxon>Alphaproteobacteria</taxon>
        <taxon>Sphingomonadales</taxon>
        <taxon>Sphingomonadaceae</taxon>
        <taxon>Sphingomonas</taxon>
    </lineage>
</organism>
<dbReference type="Proteomes" id="UP000094256">
    <property type="component" value="Chromosome"/>
</dbReference>
<reference evidence="1 2" key="1">
    <citation type="submission" date="2016-01" db="EMBL/GenBank/DDBJ databases">
        <title>Complete genome and mega plasmid sequence of Sphingomonas panacis DCY99 elicits systemic resistance in rice to Xanthomonas oryzae.</title>
        <authorList>
            <person name="Kim Y.J."/>
            <person name="Yang D.C."/>
            <person name="Sing P."/>
        </authorList>
    </citation>
    <scope>NUCLEOTIDE SEQUENCE [LARGE SCALE GENOMIC DNA]</scope>
    <source>
        <strain evidence="1 2">DCY99</strain>
    </source>
</reference>
<gene>
    <name evidence="1" type="ORF">AWL63_22655</name>
</gene>
<dbReference type="AlphaFoldDB" id="A0A1B3ZFZ2"/>
<dbReference type="KEGG" id="span:AWL63_22655"/>
<dbReference type="EMBL" id="CP014168">
    <property type="protein sequence ID" value="AOH86339.1"/>
    <property type="molecule type" value="Genomic_DNA"/>
</dbReference>
<keyword evidence="2" id="KW-1185">Reference proteome</keyword>
<sequence length="346" mass="39553">MTGTAAQTDDKIPAMRFAKIIASTTYPIVSAYEFDVLQEEKVVRERWTKSTIYLIVQRPLTYFDNVVIDDSYIRFEIADGEKPPLPCRINLVANGISTVGEVVDIEVGFQSHEPNTVQPLRNVGGFKLFRKNGDFILWWSPQKLLYEMLVNDLIVEIAEGSDPFAFLDFKIHYIGQSFSQKVWDRLTRHKKMQRILTREREVSNAPEARAPFEISLIILQVTGLDDMPMVFGDADHPMAGPDPIVFALDPEDGEALERFGKSPVELGDEALTREVEAYLIHLFKPAYNEVLFDNYPRIAGGMRDKGYSWTTLSLDRFPAFLHTDHHVMEPWRVPDEDQPEQPDQSS</sequence>
<evidence type="ECO:0000313" key="1">
    <source>
        <dbReference type="EMBL" id="AOH86339.1"/>
    </source>
</evidence>
<proteinExistence type="predicted"/>
<protein>
    <submittedName>
        <fullName evidence="1">Uncharacterized protein</fullName>
    </submittedName>
</protein>
<name>A0A1B3ZFZ2_9SPHN</name>
<evidence type="ECO:0000313" key="2">
    <source>
        <dbReference type="Proteomes" id="UP000094256"/>
    </source>
</evidence>
<accession>A0A1B3ZFZ2</accession>